<name>A0A0F7SJE3_PHARH</name>
<dbReference type="EMBL" id="LN483345">
    <property type="protein sequence ID" value="CDZ98555.1"/>
    <property type="molecule type" value="Genomic_DNA"/>
</dbReference>
<feature type="region of interest" description="Disordered" evidence="1">
    <location>
        <begin position="1"/>
        <end position="39"/>
    </location>
</feature>
<accession>A0A0F7SJE3</accession>
<organism evidence="2">
    <name type="scientific">Phaffia rhodozyma</name>
    <name type="common">Yeast</name>
    <name type="synonym">Xanthophyllomyces dendrorhous</name>
    <dbReference type="NCBI Taxonomy" id="264483"/>
    <lineage>
        <taxon>Eukaryota</taxon>
        <taxon>Fungi</taxon>
        <taxon>Dikarya</taxon>
        <taxon>Basidiomycota</taxon>
        <taxon>Agaricomycotina</taxon>
        <taxon>Tremellomycetes</taxon>
        <taxon>Cystofilobasidiales</taxon>
        <taxon>Mrakiaceae</taxon>
        <taxon>Phaffia</taxon>
    </lineage>
</organism>
<reference evidence="2" key="1">
    <citation type="submission" date="2014-08" db="EMBL/GenBank/DDBJ databases">
        <authorList>
            <person name="Sharma Rahul"/>
            <person name="Thines Marco"/>
        </authorList>
    </citation>
    <scope>NUCLEOTIDE SEQUENCE</scope>
</reference>
<proteinExistence type="predicted"/>
<dbReference type="InterPro" id="IPR036249">
    <property type="entry name" value="Thioredoxin-like_sf"/>
</dbReference>
<evidence type="ECO:0000313" key="2">
    <source>
        <dbReference type="EMBL" id="CDZ98555.1"/>
    </source>
</evidence>
<sequence length="267" mass="29651">MFSSPFTPTGSVSRSHRTYKRKGSEPLISPLQSPLHPISSRTQATPWLSIYNRTDALDDRADVYQTIHTKMQSSDLAAINNVPPLTPSQELFALVLHLTSSDMNGLPPLDPSLPLNPDFVLDTALPTEHDDRQAALRRLEKECWDAWPVVVLGRQNDVFTEEAVSLLQREDYLGTNGRDLGIVYLDGRPDTVILTSLLNRLTRQPTLPTILIGGHPIGTFGELKFLHDQGRLAIVLSHAGIPIGDDLRSRKARERSAAIVEKNNARQ</sequence>
<dbReference type="AlphaFoldDB" id="A0A0F7SJE3"/>
<dbReference type="SUPFAM" id="SSF52833">
    <property type="entry name" value="Thioredoxin-like"/>
    <property type="match status" value="1"/>
</dbReference>
<feature type="compositionally biased region" description="Polar residues" evidence="1">
    <location>
        <begin position="1"/>
        <end position="13"/>
    </location>
</feature>
<protein>
    <submittedName>
        <fullName evidence="2">Thioredoxin-like fold</fullName>
    </submittedName>
</protein>
<evidence type="ECO:0000256" key="1">
    <source>
        <dbReference type="SAM" id="MobiDB-lite"/>
    </source>
</evidence>
<dbReference type="PROSITE" id="PS51354">
    <property type="entry name" value="GLUTAREDOXIN_2"/>
    <property type="match status" value="1"/>
</dbReference>
<dbReference type="Gene3D" id="3.40.30.10">
    <property type="entry name" value="Glutaredoxin"/>
    <property type="match status" value="1"/>
</dbReference>